<comment type="similarity">
    <text evidence="1">Belongs to the ADP-ribosylglycohydrolase family.</text>
</comment>
<dbReference type="SUPFAM" id="SSF101478">
    <property type="entry name" value="ADP-ribosylglycohydrolase"/>
    <property type="match status" value="1"/>
</dbReference>
<organism evidence="4 5">
    <name type="scientific">Taurinivorans muris</name>
    <dbReference type="NCBI Taxonomy" id="2787751"/>
    <lineage>
        <taxon>Bacteria</taxon>
        <taxon>Pseudomonadati</taxon>
        <taxon>Thermodesulfobacteriota</taxon>
        <taxon>Desulfovibrionia</taxon>
        <taxon>Desulfovibrionales</taxon>
        <taxon>Desulfovibrionaceae</taxon>
        <taxon>Taurinivorans</taxon>
    </lineage>
</organism>
<dbReference type="PANTHER" id="PTHR16222:SF24">
    <property type="entry name" value="ADP-RIBOSYLHYDROLASE ARH3"/>
    <property type="match status" value="1"/>
</dbReference>
<evidence type="ECO:0000313" key="4">
    <source>
        <dbReference type="EMBL" id="UWX05811.1"/>
    </source>
</evidence>
<sequence length="522" mass="58785">MSMKIPTQMEKCKGAMLATAIGDALGWPNEPRAKNRAKKTRAMDNFVGWIRSSNNPRWHDEKILPGEYSDDTQLTLAVARSIIAGDWETFFAKKELPFWLNYERGGGSALLKAAKSCEKGILLWQSRCNRDYYNAGGNGAVMRILPHVIASAKIPNTAKLIVDVIKDTLITHGHPRAFLGATCYAYALEYFLKKETVLEYGELVTAVIDSQNVWGAIPDLDIFEKWLNIARKNLEYDFLLEWKNVRARMVKKLEFIRSSLKKGLILDDTKVLTELECFDKSNGAGDVAILAAIYLTSRYANNPSLGIKIPAFSFGADTDTIASITGGLLGMLSGTDWIPTEWREVQDYNCLIQMTELLMADNKKEATEKEVEEAKAQNNQWNSTVIGKMRFIKSSSVSNGKNGIIIINKWQTTLGQTIYTKTFQPKNIFIQSHQLQKTVSRPQQVIPNESKKFVLNLMDISELLGTPEFKMNITIGKVLKIIKDLINNKETSKNLSKKYNVDQLFIEQIGKHVIGLKDSNRV</sequence>
<keyword evidence="5" id="KW-1185">Reference proteome</keyword>
<dbReference type="RefSeq" id="WP_334315402.1">
    <property type="nucleotide sequence ID" value="NZ_CP065938.1"/>
</dbReference>
<proteinExistence type="inferred from homology"/>
<dbReference type="EMBL" id="CP065938">
    <property type="protein sequence ID" value="UWX05811.1"/>
    <property type="molecule type" value="Genomic_DNA"/>
</dbReference>
<dbReference type="InterPro" id="IPR050792">
    <property type="entry name" value="ADP-ribosylglycohydrolase"/>
</dbReference>
<dbReference type="Pfam" id="PF03747">
    <property type="entry name" value="ADP_ribosyl_GH"/>
    <property type="match status" value="1"/>
</dbReference>
<reference evidence="4" key="1">
    <citation type="submission" date="2020-12" db="EMBL/GenBank/DDBJ databases">
        <title>Taurinivorans muris gen. nov., sp. nov., fundamental and realized metabolic niche of a ubiquitous sulfidogenic bacterium in the murine intestine.</title>
        <authorList>
            <person name="Ye H."/>
            <person name="Hanson B.T."/>
            <person name="Loy A."/>
        </authorList>
    </citation>
    <scope>NUCLEOTIDE SEQUENCE</scope>
    <source>
        <strain evidence="4">LT0009</strain>
    </source>
</reference>
<feature type="coiled-coil region" evidence="3">
    <location>
        <begin position="357"/>
        <end position="384"/>
    </location>
</feature>
<gene>
    <name evidence="4" type="ORF">JBF11_00320</name>
</gene>
<protein>
    <submittedName>
        <fullName evidence="4">ADP-ribosylglycohydrolase family protein</fullName>
    </submittedName>
</protein>
<keyword evidence="2" id="KW-0378">Hydrolase</keyword>
<dbReference type="PANTHER" id="PTHR16222">
    <property type="entry name" value="ADP-RIBOSYLGLYCOHYDROLASE"/>
    <property type="match status" value="1"/>
</dbReference>
<keyword evidence="3" id="KW-0175">Coiled coil</keyword>
<dbReference type="Proteomes" id="UP001058120">
    <property type="component" value="Chromosome"/>
</dbReference>
<evidence type="ECO:0000313" key="5">
    <source>
        <dbReference type="Proteomes" id="UP001058120"/>
    </source>
</evidence>
<accession>A0ABY5Y2S9</accession>
<evidence type="ECO:0000256" key="1">
    <source>
        <dbReference type="ARBA" id="ARBA00010702"/>
    </source>
</evidence>
<evidence type="ECO:0000256" key="3">
    <source>
        <dbReference type="SAM" id="Coils"/>
    </source>
</evidence>
<name>A0ABY5Y2S9_9BACT</name>
<dbReference type="Gene3D" id="1.10.4080.10">
    <property type="entry name" value="ADP-ribosylation/Crystallin J1"/>
    <property type="match status" value="1"/>
</dbReference>
<dbReference type="InterPro" id="IPR005502">
    <property type="entry name" value="Ribosyl_crysJ1"/>
</dbReference>
<dbReference type="InterPro" id="IPR036705">
    <property type="entry name" value="Ribosyl_crysJ1_sf"/>
</dbReference>
<evidence type="ECO:0000256" key="2">
    <source>
        <dbReference type="ARBA" id="ARBA00022801"/>
    </source>
</evidence>